<accession>A0A177AI13</accession>
<gene>
    <name evidence="6" type="ORF">VC83_02105</name>
</gene>
<dbReference type="GO" id="GO:0006355">
    <property type="term" value="P:regulation of DNA-templated transcription"/>
    <property type="evidence" value="ECO:0007669"/>
    <property type="project" value="InterPro"/>
</dbReference>
<feature type="compositionally biased region" description="Polar residues" evidence="4">
    <location>
        <begin position="173"/>
        <end position="182"/>
    </location>
</feature>
<evidence type="ECO:0000256" key="4">
    <source>
        <dbReference type="SAM" id="MobiDB-lite"/>
    </source>
</evidence>
<feature type="compositionally biased region" description="Polar residues" evidence="4">
    <location>
        <begin position="204"/>
        <end position="220"/>
    </location>
</feature>
<dbReference type="InterPro" id="IPR007282">
    <property type="entry name" value="NOT2/3/5_C"/>
</dbReference>
<feature type="compositionally biased region" description="Polar residues" evidence="4">
    <location>
        <begin position="92"/>
        <end position="110"/>
    </location>
</feature>
<evidence type="ECO:0000313" key="6">
    <source>
        <dbReference type="EMBL" id="OAF61709.1"/>
    </source>
</evidence>
<feature type="compositionally biased region" description="Low complexity" evidence="4">
    <location>
        <begin position="134"/>
        <end position="164"/>
    </location>
</feature>
<dbReference type="VEuPathDB" id="FungiDB:GMDG_02603"/>
<feature type="compositionally biased region" description="Polar residues" evidence="4">
    <location>
        <begin position="253"/>
        <end position="270"/>
    </location>
</feature>
<dbReference type="GeneID" id="36285190"/>
<dbReference type="GO" id="GO:0000289">
    <property type="term" value="P:nuclear-transcribed mRNA poly(A) tail shortening"/>
    <property type="evidence" value="ECO:0007669"/>
    <property type="project" value="UniProtKB-ARBA"/>
</dbReference>
<feature type="compositionally biased region" description="Polar residues" evidence="4">
    <location>
        <begin position="60"/>
        <end position="82"/>
    </location>
</feature>
<dbReference type="InterPro" id="IPR038635">
    <property type="entry name" value="CCR4-NOT_su2/3/5_C_sf"/>
</dbReference>
<name>A0A177AI13_9PEZI</name>
<feature type="compositionally biased region" description="Polar residues" evidence="4">
    <location>
        <begin position="229"/>
        <end position="245"/>
    </location>
</feature>
<dbReference type="Gene3D" id="2.30.30.1020">
    <property type="entry name" value="CCR4-NOT complex subunit 2/3/5, C-terminal domain"/>
    <property type="match status" value="1"/>
</dbReference>
<comment type="similarity">
    <text evidence="1">Belongs to the CNOT2/3/5 family.</text>
</comment>
<dbReference type="Proteomes" id="UP000077154">
    <property type="component" value="Unassembled WGS sequence"/>
</dbReference>
<evidence type="ECO:0000256" key="2">
    <source>
        <dbReference type="ARBA" id="ARBA00023015"/>
    </source>
</evidence>
<evidence type="ECO:0000256" key="1">
    <source>
        <dbReference type="ARBA" id="ARBA00007682"/>
    </source>
</evidence>
<keyword evidence="3" id="KW-0804">Transcription</keyword>
<feature type="region of interest" description="Disordered" evidence="4">
    <location>
        <begin position="1"/>
        <end position="343"/>
    </location>
</feature>
<dbReference type="AlphaFoldDB" id="A0A177AI13"/>
<feature type="compositionally biased region" description="Polar residues" evidence="4">
    <location>
        <begin position="297"/>
        <end position="317"/>
    </location>
</feature>
<dbReference type="InterPro" id="IPR040168">
    <property type="entry name" value="Not2/3/5"/>
</dbReference>
<organism evidence="6">
    <name type="scientific">Pseudogymnoascus destructans</name>
    <dbReference type="NCBI Taxonomy" id="655981"/>
    <lineage>
        <taxon>Eukaryota</taxon>
        <taxon>Fungi</taxon>
        <taxon>Dikarya</taxon>
        <taxon>Ascomycota</taxon>
        <taxon>Pezizomycotina</taxon>
        <taxon>Leotiomycetes</taxon>
        <taxon>Thelebolales</taxon>
        <taxon>Thelebolaceae</taxon>
        <taxon>Pseudogymnoascus</taxon>
    </lineage>
</organism>
<proteinExistence type="inferred from homology"/>
<keyword evidence="2" id="KW-0805">Transcription regulation</keyword>
<evidence type="ECO:0000256" key="3">
    <source>
        <dbReference type="ARBA" id="ARBA00023163"/>
    </source>
</evidence>
<evidence type="ECO:0000259" key="5">
    <source>
        <dbReference type="Pfam" id="PF04153"/>
    </source>
</evidence>
<feature type="domain" description="NOT2/NOT3/NOT5 C-terminal" evidence="5">
    <location>
        <begin position="385"/>
        <end position="506"/>
    </location>
</feature>
<dbReference type="eggNOG" id="KOG2151">
    <property type="taxonomic scope" value="Eukaryota"/>
</dbReference>
<feature type="compositionally biased region" description="Polar residues" evidence="4">
    <location>
        <begin position="17"/>
        <end position="27"/>
    </location>
</feature>
<dbReference type="Pfam" id="PF04153">
    <property type="entry name" value="NOT2_3_5_C"/>
    <property type="match status" value="1"/>
</dbReference>
<dbReference type="GO" id="GO:0030015">
    <property type="term" value="C:CCR4-NOT core complex"/>
    <property type="evidence" value="ECO:0007669"/>
    <property type="project" value="InterPro"/>
</dbReference>
<dbReference type="PANTHER" id="PTHR23326">
    <property type="entry name" value="CCR4 NOT-RELATED"/>
    <property type="match status" value="1"/>
</dbReference>
<sequence length="518" mass="55829">MNRPGAAPQSLRGLPNGFSSQQQSIGPSRNAPARMVNGKMTPSNGATWAFGGVPMGTAGLPSQRQTTAPMTSFAQSIGSSQPAAPLDMSEFPSLSNNPSHQTSSSAQSTWAMPGARQQGQAASHRPQHGILPAQQQRQSQTQQQTQQQQDDLFSSSSQLPSSQSGFRFGGQNAVGQLSQPQESAAEEFPPLNRNANGEIGQDRNLGSLQSPGFGAPSSTLGFPAGGSGAQASRSNGLLNAVNTGNRAAPANPRDNSVNVPGPQTSQNPPSSLEKDSIGFSRPPLSEAADNLSPHGQPATTDAKSIPYNQTLPPQSQPKGFEADPADEAGPISQDPLPGMSDRDRYGLKGLIEMLKGPYPDQAALITGVDIAALGFDLNTTERLSETIWSPWDDVPARPDIPQHTIPDCYQVHNVQPIENKLSNFSDETLMFMFYNNPQDIQQMIAAQELTNRNWRYHKKLSMWLTKDDMMQPQLLGNGTERGYYVFFDPKLWSRERREMLLSYIDLEVVPNGPAGPIS</sequence>
<reference evidence="6" key="1">
    <citation type="submission" date="2016-03" db="EMBL/GenBank/DDBJ databases">
        <title>Updated assembly of Pseudogymnoascus destructans, the fungus causing white-nose syndrome of bats.</title>
        <authorList>
            <person name="Palmer J.M."/>
            <person name="Drees K.P."/>
            <person name="Foster J.T."/>
            <person name="Lindner D.L."/>
        </authorList>
    </citation>
    <scope>NUCLEOTIDE SEQUENCE [LARGE SCALE GENOMIC DNA]</scope>
    <source>
        <strain evidence="6">20631-21</strain>
    </source>
</reference>
<dbReference type="EMBL" id="KV441389">
    <property type="protein sequence ID" value="OAF61709.1"/>
    <property type="molecule type" value="Genomic_DNA"/>
</dbReference>
<dbReference type="OrthoDB" id="258627at2759"/>
<protein>
    <recommendedName>
        <fullName evidence="5">NOT2/NOT3/NOT5 C-terminal domain-containing protein</fullName>
    </recommendedName>
</protein>
<dbReference type="RefSeq" id="XP_024326983.1">
    <property type="nucleotide sequence ID" value="XM_024465774.1"/>
</dbReference>